<evidence type="ECO:0000256" key="4">
    <source>
        <dbReference type="ARBA" id="ARBA00022980"/>
    </source>
</evidence>
<dbReference type="Proteomes" id="UP001595665">
    <property type="component" value="Unassembled WGS sequence"/>
</dbReference>
<evidence type="ECO:0000256" key="1">
    <source>
        <dbReference type="ARBA" id="ARBA00007116"/>
    </source>
</evidence>
<evidence type="ECO:0000256" key="3">
    <source>
        <dbReference type="ARBA" id="ARBA00022884"/>
    </source>
</evidence>
<dbReference type="HAMAP" id="MF_01337_B">
    <property type="entry name" value="Ribosomal_uL18_B"/>
    <property type="match status" value="1"/>
</dbReference>
<name>A0ABV7PN40_9BURK</name>
<proteinExistence type="inferred from homology"/>
<dbReference type="NCBIfam" id="TIGR00060">
    <property type="entry name" value="L18_bact"/>
    <property type="match status" value="1"/>
</dbReference>
<dbReference type="GO" id="GO:0005840">
    <property type="term" value="C:ribosome"/>
    <property type="evidence" value="ECO:0007669"/>
    <property type="project" value="UniProtKB-KW"/>
</dbReference>
<comment type="function">
    <text evidence="7">This is one of the proteins that bind and probably mediate the attachment of the 5S RNA into the large ribosomal subunit, where it forms part of the central protuberance.</text>
</comment>
<comment type="subunit">
    <text evidence="7">Part of the 50S ribosomal subunit; part of the 5S rRNA/L5/L18/L25 subcomplex. Contacts the 5S and 23S rRNAs.</text>
</comment>
<dbReference type="CDD" id="cd00432">
    <property type="entry name" value="Ribosomal_L18_L5e"/>
    <property type="match status" value="1"/>
</dbReference>
<dbReference type="InterPro" id="IPR005484">
    <property type="entry name" value="Ribosomal_uL18_bac/plant/anim"/>
</dbReference>
<comment type="caution">
    <text evidence="8">The sequence shown here is derived from an EMBL/GenBank/DDBJ whole genome shotgun (WGS) entry which is preliminary data.</text>
</comment>
<dbReference type="SUPFAM" id="SSF53137">
    <property type="entry name" value="Translational machinery components"/>
    <property type="match status" value="1"/>
</dbReference>
<dbReference type="InterPro" id="IPR004389">
    <property type="entry name" value="Ribosomal_uL18_bac-type"/>
</dbReference>
<dbReference type="Gene3D" id="3.30.420.100">
    <property type="match status" value="1"/>
</dbReference>
<sequence>MDKKQSRLRRGRQTRIKIAQLGVNRLSIHRTNLHIYANLISPDAKVLVSASTLEAEVRAELGGKAGAGGNAAAAALVGKRVAEKALKAGITEVAFDRSGFRYHGRVKALADAAREAGLKF</sequence>
<evidence type="ECO:0000256" key="5">
    <source>
        <dbReference type="ARBA" id="ARBA00023274"/>
    </source>
</evidence>
<organism evidence="8 9">
    <name type="scientific">Massilia haematophila</name>
    <dbReference type="NCBI Taxonomy" id="457923"/>
    <lineage>
        <taxon>Bacteria</taxon>
        <taxon>Pseudomonadati</taxon>
        <taxon>Pseudomonadota</taxon>
        <taxon>Betaproteobacteria</taxon>
        <taxon>Burkholderiales</taxon>
        <taxon>Oxalobacteraceae</taxon>
        <taxon>Telluria group</taxon>
        <taxon>Massilia</taxon>
    </lineage>
</organism>
<keyword evidence="3 7" id="KW-0694">RNA-binding</keyword>
<reference evidence="9" key="1">
    <citation type="journal article" date="2019" name="Int. J. Syst. Evol. Microbiol.">
        <title>The Global Catalogue of Microorganisms (GCM) 10K type strain sequencing project: providing services to taxonomists for standard genome sequencing and annotation.</title>
        <authorList>
            <consortium name="The Broad Institute Genomics Platform"/>
            <consortium name="The Broad Institute Genome Sequencing Center for Infectious Disease"/>
            <person name="Wu L."/>
            <person name="Ma J."/>
        </authorList>
    </citation>
    <scope>NUCLEOTIDE SEQUENCE [LARGE SCALE GENOMIC DNA]</scope>
    <source>
        <strain evidence="9">CCM 7480</strain>
    </source>
</reference>
<keyword evidence="4 7" id="KW-0689">Ribosomal protein</keyword>
<dbReference type="PANTHER" id="PTHR12899">
    <property type="entry name" value="39S RIBOSOMAL PROTEIN L18, MITOCHONDRIAL"/>
    <property type="match status" value="1"/>
</dbReference>
<evidence type="ECO:0000256" key="2">
    <source>
        <dbReference type="ARBA" id="ARBA00022730"/>
    </source>
</evidence>
<evidence type="ECO:0000313" key="8">
    <source>
        <dbReference type="EMBL" id="MFC3460644.1"/>
    </source>
</evidence>
<keyword evidence="2 7" id="KW-0699">rRNA-binding</keyword>
<dbReference type="EMBL" id="JBHRVV010000001">
    <property type="protein sequence ID" value="MFC3460644.1"/>
    <property type="molecule type" value="Genomic_DNA"/>
</dbReference>
<evidence type="ECO:0000256" key="7">
    <source>
        <dbReference type="HAMAP-Rule" id="MF_01337"/>
    </source>
</evidence>
<evidence type="ECO:0000256" key="6">
    <source>
        <dbReference type="ARBA" id="ARBA00035197"/>
    </source>
</evidence>
<protein>
    <recommendedName>
        <fullName evidence="6 7">Large ribosomal subunit protein uL18</fullName>
    </recommendedName>
</protein>
<comment type="similarity">
    <text evidence="1 7">Belongs to the universal ribosomal protein uL18 family.</text>
</comment>
<gene>
    <name evidence="7 8" type="primary">rplR</name>
    <name evidence="8" type="ORF">ACFOPH_20690</name>
</gene>
<dbReference type="RefSeq" id="WP_312550074.1">
    <property type="nucleotide sequence ID" value="NZ_JBHRVV010000001.1"/>
</dbReference>
<accession>A0ABV7PN40</accession>
<keyword evidence="5 7" id="KW-0687">Ribonucleoprotein</keyword>
<dbReference type="Pfam" id="PF00861">
    <property type="entry name" value="Ribosomal_L18p"/>
    <property type="match status" value="1"/>
</dbReference>
<dbReference type="PANTHER" id="PTHR12899:SF3">
    <property type="entry name" value="LARGE RIBOSOMAL SUBUNIT PROTEIN UL18M"/>
    <property type="match status" value="1"/>
</dbReference>
<evidence type="ECO:0000313" key="9">
    <source>
        <dbReference type="Proteomes" id="UP001595665"/>
    </source>
</evidence>
<dbReference type="InterPro" id="IPR057268">
    <property type="entry name" value="Ribosomal_L18"/>
</dbReference>
<keyword evidence="9" id="KW-1185">Reference proteome</keyword>